<evidence type="ECO:0000259" key="7">
    <source>
        <dbReference type="PROSITE" id="PS50982"/>
    </source>
</evidence>
<comment type="subcellular location">
    <subcellularLocation>
        <location evidence="1">Nucleus</location>
    </subcellularLocation>
</comment>
<evidence type="ECO:0000256" key="4">
    <source>
        <dbReference type="ARBA" id="ARBA00023163"/>
    </source>
</evidence>
<evidence type="ECO:0000313" key="9">
    <source>
        <dbReference type="Proteomes" id="UP001386955"/>
    </source>
</evidence>
<dbReference type="InterPro" id="IPR001739">
    <property type="entry name" value="Methyl_CpG_DNA-bd"/>
</dbReference>
<keyword evidence="4" id="KW-0804">Transcription</keyword>
<dbReference type="EMBL" id="JAYMYS010000003">
    <property type="protein sequence ID" value="KAK7402337.1"/>
    <property type="molecule type" value="Genomic_DNA"/>
</dbReference>
<accession>A0AAN9XR31</accession>
<feature type="region of interest" description="Disordered" evidence="6">
    <location>
        <begin position="57"/>
        <end position="192"/>
    </location>
</feature>
<keyword evidence="2" id="KW-0805">Transcription regulation</keyword>
<protein>
    <recommendedName>
        <fullName evidence="7">MBD domain-containing protein</fullName>
    </recommendedName>
</protein>
<keyword evidence="5" id="KW-0539">Nucleus</keyword>
<dbReference type="GO" id="GO:0005634">
    <property type="term" value="C:nucleus"/>
    <property type="evidence" value="ECO:0007669"/>
    <property type="project" value="UniProtKB-SubCell"/>
</dbReference>
<organism evidence="8 9">
    <name type="scientific">Psophocarpus tetragonolobus</name>
    <name type="common">Winged bean</name>
    <name type="synonym">Dolichos tetragonolobus</name>
    <dbReference type="NCBI Taxonomy" id="3891"/>
    <lineage>
        <taxon>Eukaryota</taxon>
        <taxon>Viridiplantae</taxon>
        <taxon>Streptophyta</taxon>
        <taxon>Embryophyta</taxon>
        <taxon>Tracheophyta</taxon>
        <taxon>Spermatophyta</taxon>
        <taxon>Magnoliopsida</taxon>
        <taxon>eudicotyledons</taxon>
        <taxon>Gunneridae</taxon>
        <taxon>Pentapetalae</taxon>
        <taxon>rosids</taxon>
        <taxon>fabids</taxon>
        <taxon>Fabales</taxon>
        <taxon>Fabaceae</taxon>
        <taxon>Papilionoideae</taxon>
        <taxon>50 kb inversion clade</taxon>
        <taxon>NPAAA clade</taxon>
        <taxon>indigoferoid/millettioid clade</taxon>
        <taxon>Phaseoleae</taxon>
        <taxon>Psophocarpus</taxon>
    </lineage>
</organism>
<sequence length="192" mass="21252">MEYGGEVLSVQLSAPPSWTKLFFPKKAGTPRKSEIVFIAPTGEKISTKKQLEQYLKAHPGNPVISEFDWGTGETPRRSARISEKVKSTPPADSDPPKKRARKESGSKNDNKETESATEEGKAKSDNNEGEEQLENGDKTAQTKKPDVDMEETDLNDTNNKIENQSEEIKNVDVIAEKPEGEEAQKIQVAELP</sequence>
<dbReference type="Gene3D" id="3.30.890.10">
    <property type="entry name" value="Methyl-cpg-binding Protein 2, Chain A"/>
    <property type="match status" value="1"/>
</dbReference>
<dbReference type="Proteomes" id="UP001386955">
    <property type="component" value="Unassembled WGS sequence"/>
</dbReference>
<dbReference type="PROSITE" id="PS50982">
    <property type="entry name" value="MBD"/>
    <property type="match status" value="1"/>
</dbReference>
<evidence type="ECO:0000313" key="8">
    <source>
        <dbReference type="EMBL" id="KAK7402337.1"/>
    </source>
</evidence>
<reference evidence="8 9" key="1">
    <citation type="submission" date="2024-01" db="EMBL/GenBank/DDBJ databases">
        <title>The genomes of 5 underutilized Papilionoideae crops provide insights into root nodulation and disease resistanc.</title>
        <authorList>
            <person name="Jiang F."/>
        </authorList>
    </citation>
    <scope>NUCLEOTIDE SEQUENCE [LARGE SCALE GENOMIC DNA]</scope>
    <source>
        <strain evidence="8">DUOXIRENSHENG_FW03</strain>
        <tissue evidence="8">Leaves</tissue>
    </source>
</reference>
<keyword evidence="3" id="KW-0238">DNA-binding</keyword>
<evidence type="ECO:0000256" key="6">
    <source>
        <dbReference type="SAM" id="MobiDB-lite"/>
    </source>
</evidence>
<gene>
    <name evidence="8" type="ORF">VNO78_14531</name>
</gene>
<evidence type="ECO:0000256" key="1">
    <source>
        <dbReference type="ARBA" id="ARBA00004123"/>
    </source>
</evidence>
<dbReference type="Pfam" id="PF01429">
    <property type="entry name" value="MBD"/>
    <property type="match status" value="1"/>
</dbReference>
<dbReference type="InterPro" id="IPR016177">
    <property type="entry name" value="DNA-bd_dom_sf"/>
</dbReference>
<evidence type="ECO:0000256" key="5">
    <source>
        <dbReference type="ARBA" id="ARBA00023242"/>
    </source>
</evidence>
<dbReference type="GO" id="GO:0003677">
    <property type="term" value="F:DNA binding"/>
    <property type="evidence" value="ECO:0007669"/>
    <property type="project" value="UniProtKB-KW"/>
</dbReference>
<dbReference type="SUPFAM" id="SSF54171">
    <property type="entry name" value="DNA-binding domain"/>
    <property type="match status" value="1"/>
</dbReference>
<feature type="compositionally biased region" description="Basic and acidic residues" evidence="6">
    <location>
        <begin position="74"/>
        <end position="86"/>
    </location>
</feature>
<keyword evidence="9" id="KW-1185">Reference proteome</keyword>
<name>A0AAN9XR31_PSOTE</name>
<evidence type="ECO:0000256" key="3">
    <source>
        <dbReference type="ARBA" id="ARBA00023125"/>
    </source>
</evidence>
<feature type="compositionally biased region" description="Basic and acidic residues" evidence="6">
    <location>
        <begin position="166"/>
        <end position="184"/>
    </location>
</feature>
<feature type="compositionally biased region" description="Basic and acidic residues" evidence="6">
    <location>
        <begin position="94"/>
        <end position="126"/>
    </location>
</feature>
<dbReference type="InterPro" id="IPR039622">
    <property type="entry name" value="MBD10/11"/>
</dbReference>
<feature type="domain" description="MBD" evidence="7">
    <location>
        <begin position="4"/>
        <end position="74"/>
    </location>
</feature>
<comment type="caution">
    <text evidence="8">The sequence shown here is derived from an EMBL/GenBank/DDBJ whole genome shotgun (WGS) entry which is preliminary data.</text>
</comment>
<dbReference type="AlphaFoldDB" id="A0AAN9XR31"/>
<evidence type="ECO:0000256" key="2">
    <source>
        <dbReference type="ARBA" id="ARBA00023015"/>
    </source>
</evidence>
<dbReference type="PANTHER" id="PTHR33729">
    <property type="entry name" value="METHYL-CPG BINDING DOMAIN CONTAINING PROTEIN, EXPRESSED"/>
    <property type="match status" value="1"/>
</dbReference>
<proteinExistence type="predicted"/>
<dbReference type="PANTHER" id="PTHR33729:SF6">
    <property type="entry name" value="METHYL-CPG-BINDING DOMAIN-CONTAINING PROTEIN 11"/>
    <property type="match status" value="1"/>
</dbReference>